<dbReference type="SMART" id="SM00179">
    <property type="entry name" value="EGF_CA"/>
    <property type="match status" value="1"/>
</dbReference>
<keyword evidence="3 5" id="KW-1015">Disulfide bond</keyword>
<evidence type="ECO:0000256" key="1">
    <source>
        <dbReference type="ARBA" id="ARBA00022536"/>
    </source>
</evidence>
<keyword evidence="1 5" id="KW-0245">EGF-like domain</keyword>
<dbReference type="GO" id="GO:0005509">
    <property type="term" value="F:calcium ion binding"/>
    <property type="evidence" value="ECO:0007669"/>
    <property type="project" value="InterPro"/>
</dbReference>
<evidence type="ECO:0000256" key="5">
    <source>
        <dbReference type="PROSITE-ProRule" id="PRU00076"/>
    </source>
</evidence>
<evidence type="ECO:0000259" key="6">
    <source>
        <dbReference type="PROSITE" id="PS50026"/>
    </source>
</evidence>
<evidence type="ECO:0000313" key="8">
    <source>
        <dbReference type="Proteomes" id="UP000518266"/>
    </source>
</evidence>
<dbReference type="FunFam" id="2.10.25.10:FF:000003">
    <property type="entry name" value="fibrillin-1 isoform X1"/>
    <property type="match status" value="1"/>
</dbReference>
<proteinExistence type="predicted"/>
<keyword evidence="4" id="KW-0325">Glycoprotein</keyword>
<dbReference type="InterPro" id="IPR000742">
    <property type="entry name" value="EGF"/>
</dbReference>
<feature type="disulfide bond" evidence="5">
    <location>
        <begin position="52"/>
        <end position="62"/>
    </location>
</feature>
<keyword evidence="8" id="KW-1185">Reference proteome</keyword>
<accession>A0A7J5X8B4</accession>
<dbReference type="SUPFAM" id="SSF57196">
    <property type="entry name" value="EGF/Laminin"/>
    <property type="match status" value="1"/>
</dbReference>
<dbReference type="Proteomes" id="UP000518266">
    <property type="component" value="Unassembled WGS sequence"/>
</dbReference>
<dbReference type="PROSITE" id="PS01186">
    <property type="entry name" value="EGF_2"/>
    <property type="match status" value="1"/>
</dbReference>
<reference evidence="7 8" key="1">
    <citation type="submission" date="2020-03" db="EMBL/GenBank/DDBJ databases">
        <title>Dissostichus mawsoni Genome sequencing and assembly.</title>
        <authorList>
            <person name="Park H."/>
        </authorList>
    </citation>
    <scope>NUCLEOTIDE SEQUENCE [LARGE SCALE GENOMIC DNA]</scope>
    <source>
        <strain evidence="7">DM0001</strain>
        <tissue evidence="7">Muscle</tissue>
    </source>
</reference>
<evidence type="ECO:0000256" key="4">
    <source>
        <dbReference type="ARBA" id="ARBA00023180"/>
    </source>
</evidence>
<dbReference type="PROSITE" id="PS50026">
    <property type="entry name" value="EGF_3"/>
    <property type="match status" value="1"/>
</dbReference>
<evidence type="ECO:0000256" key="3">
    <source>
        <dbReference type="ARBA" id="ARBA00023157"/>
    </source>
</evidence>
<name>A0A7J5X8B4_DISMA</name>
<dbReference type="EMBL" id="JAAKFY010000027">
    <property type="protein sequence ID" value="KAF3832877.1"/>
    <property type="molecule type" value="Genomic_DNA"/>
</dbReference>
<evidence type="ECO:0000256" key="2">
    <source>
        <dbReference type="ARBA" id="ARBA00022737"/>
    </source>
</evidence>
<evidence type="ECO:0000313" key="7">
    <source>
        <dbReference type="EMBL" id="KAF3832877.1"/>
    </source>
</evidence>
<dbReference type="InterPro" id="IPR049883">
    <property type="entry name" value="NOTCH1_EGF-like"/>
</dbReference>
<keyword evidence="2" id="KW-0677">Repeat</keyword>
<dbReference type="OrthoDB" id="10045365at2759"/>
<organism evidence="7 8">
    <name type="scientific">Dissostichus mawsoni</name>
    <name type="common">Antarctic cod</name>
    <dbReference type="NCBI Taxonomy" id="36200"/>
    <lineage>
        <taxon>Eukaryota</taxon>
        <taxon>Metazoa</taxon>
        <taxon>Chordata</taxon>
        <taxon>Craniata</taxon>
        <taxon>Vertebrata</taxon>
        <taxon>Euteleostomi</taxon>
        <taxon>Actinopterygii</taxon>
        <taxon>Neopterygii</taxon>
        <taxon>Teleostei</taxon>
        <taxon>Neoteleostei</taxon>
        <taxon>Acanthomorphata</taxon>
        <taxon>Eupercaria</taxon>
        <taxon>Perciformes</taxon>
        <taxon>Notothenioidei</taxon>
        <taxon>Nototheniidae</taxon>
        <taxon>Dissostichus</taxon>
    </lineage>
</organism>
<comment type="caution">
    <text evidence="5">Lacks conserved residue(s) required for the propagation of feature annotation.</text>
</comment>
<gene>
    <name evidence="7" type="ORF">F7725_026542</name>
</gene>
<dbReference type="CDD" id="cd00054">
    <property type="entry name" value="EGF_CA"/>
    <property type="match status" value="1"/>
</dbReference>
<sequence length="100" mass="11190">MLFIMTLVLSEGYPLLCPNVGYEQGKDDHPKGLCVFDIVLHLWYSAGYIDECLNDPCINGECINIDGAFRCECPMGYNLDISKVKCEGRFTVSLSAIILY</sequence>
<dbReference type="Gene3D" id="2.10.25.10">
    <property type="entry name" value="Laminin"/>
    <property type="match status" value="1"/>
</dbReference>
<protein>
    <recommendedName>
        <fullName evidence="6">EGF-like domain-containing protein</fullName>
    </recommendedName>
</protein>
<feature type="domain" description="EGF-like" evidence="6">
    <location>
        <begin position="48"/>
        <end position="87"/>
    </location>
</feature>
<dbReference type="Pfam" id="PF07645">
    <property type="entry name" value="EGF_CA"/>
    <property type="match status" value="1"/>
</dbReference>
<dbReference type="PROSITE" id="PS00010">
    <property type="entry name" value="ASX_HYDROXYL"/>
    <property type="match status" value="1"/>
</dbReference>
<dbReference type="InterPro" id="IPR001881">
    <property type="entry name" value="EGF-like_Ca-bd_dom"/>
</dbReference>
<dbReference type="AlphaFoldDB" id="A0A7J5X8B4"/>
<dbReference type="InterPro" id="IPR000152">
    <property type="entry name" value="EGF-type_Asp/Asn_hydroxyl_site"/>
</dbReference>
<dbReference type="SMART" id="SM00181">
    <property type="entry name" value="EGF"/>
    <property type="match status" value="1"/>
</dbReference>
<comment type="caution">
    <text evidence="7">The sequence shown here is derived from an EMBL/GenBank/DDBJ whole genome shotgun (WGS) entry which is preliminary data.</text>
</comment>